<gene>
    <name evidence="1" type="ORF">EG352_00525</name>
</gene>
<dbReference type="EMBL" id="CP033930">
    <property type="protein sequence ID" value="AZB16375.1"/>
    <property type="molecule type" value="Genomic_DNA"/>
</dbReference>
<organism evidence="1 2">
    <name type="scientific">Chryseobacterium indologenes</name>
    <name type="common">Flavobacterium indologenes</name>
    <dbReference type="NCBI Taxonomy" id="253"/>
    <lineage>
        <taxon>Bacteria</taxon>
        <taxon>Pseudomonadati</taxon>
        <taxon>Bacteroidota</taxon>
        <taxon>Flavobacteriia</taxon>
        <taxon>Flavobacteriales</taxon>
        <taxon>Weeksellaceae</taxon>
        <taxon>Chryseobacterium group</taxon>
        <taxon>Chryseobacterium</taxon>
    </lineage>
</organism>
<proteinExistence type="predicted"/>
<name>A0AAD1DT33_CHRID</name>
<reference evidence="1 2" key="1">
    <citation type="submission" date="2018-11" db="EMBL/GenBank/DDBJ databases">
        <title>Proposal to divide the Flavobacteriaceae and reorganize its genera based on Amino Acid Identity values calculated from whole genome sequences.</title>
        <authorList>
            <person name="Nicholson A.C."/>
            <person name="Gulvik C.A."/>
            <person name="Whitney A.M."/>
            <person name="Humrighouse B.W."/>
            <person name="Bell M."/>
            <person name="Holmes B."/>
            <person name="Steigerwalt A.G."/>
            <person name="Villarma A."/>
            <person name="Sheth M."/>
            <person name="Batra D."/>
            <person name="Pryor J."/>
            <person name="Bernardet J.-F."/>
            <person name="Hugo C."/>
            <person name="Kampfer P."/>
            <person name="Newman J."/>
            <person name="McQuiston J.R."/>
        </authorList>
    </citation>
    <scope>NUCLEOTIDE SEQUENCE [LARGE SCALE GENOMIC DNA]</scope>
    <source>
        <strain evidence="1 2">H5559</strain>
    </source>
</reference>
<accession>A0AAD1DT33</accession>
<evidence type="ECO:0000313" key="2">
    <source>
        <dbReference type="Proteomes" id="UP000269015"/>
    </source>
</evidence>
<dbReference type="Proteomes" id="UP000269015">
    <property type="component" value="Chromosome"/>
</dbReference>
<dbReference type="RefSeq" id="WP_061084295.1">
    <property type="nucleotide sequence ID" value="NZ_CP033930.1"/>
</dbReference>
<evidence type="ECO:0000313" key="1">
    <source>
        <dbReference type="EMBL" id="AZB16375.1"/>
    </source>
</evidence>
<protein>
    <submittedName>
        <fullName evidence="1">Uncharacterized protein</fullName>
    </submittedName>
</protein>
<dbReference type="AlphaFoldDB" id="A0AAD1DT33"/>
<sequence>MCSCEVVSQSGNYFNVNCQGPNGNRFYSVQASNKIEALQIARDLCTNEVSAEQVTERISDVESEGLKKYSEDLNNLTDEYKPLFTNCIINKEGKCGDYGFGSVDYLVNSSGTQKYRVLVRTVGNYGSVAPKDDVYIVDPWSRIKLGCDQVPGSTPTIRLTRMIVGEVAI</sequence>